<feature type="compositionally biased region" description="Low complexity" evidence="1">
    <location>
        <begin position="107"/>
        <end position="119"/>
    </location>
</feature>
<keyword evidence="4" id="KW-1185">Reference proteome</keyword>
<dbReference type="AlphaFoldDB" id="A0A9P4YNV3"/>
<proteinExistence type="predicted"/>
<feature type="region of interest" description="Disordered" evidence="1">
    <location>
        <begin position="101"/>
        <end position="152"/>
    </location>
</feature>
<reference evidence="3" key="1">
    <citation type="submission" date="2020-03" db="EMBL/GenBank/DDBJ databases">
        <title>Site-based positive gene gene selection in Geosmithia morbida across the United States reveals a broad range of putative effectors and factors for local host and environmental adapation.</title>
        <authorList>
            <person name="Onufrak A."/>
            <person name="Murdoch R.W."/>
            <person name="Gazis R."/>
            <person name="Huff M."/>
            <person name="Staton M."/>
            <person name="Klingeman W."/>
            <person name="Hadziabdic D."/>
        </authorList>
    </citation>
    <scope>NUCLEOTIDE SEQUENCE</scope>
    <source>
        <strain evidence="3">1262</strain>
    </source>
</reference>
<evidence type="ECO:0000256" key="1">
    <source>
        <dbReference type="SAM" id="MobiDB-lite"/>
    </source>
</evidence>
<accession>A0A9P4YNV3</accession>
<dbReference type="GeneID" id="55969427"/>
<organism evidence="3 4">
    <name type="scientific">Geosmithia morbida</name>
    <dbReference type="NCBI Taxonomy" id="1094350"/>
    <lineage>
        <taxon>Eukaryota</taxon>
        <taxon>Fungi</taxon>
        <taxon>Dikarya</taxon>
        <taxon>Ascomycota</taxon>
        <taxon>Pezizomycotina</taxon>
        <taxon>Sordariomycetes</taxon>
        <taxon>Hypocreomycetidae</taxon>
        <taxon>Hypocreales</taxon>
        <taxon>Bionectriaceae</taxon>
        <taxon>Geosmithia</taxon>
    </lineage>
</organism>
<dbReference type="RefSeq" id="XP_035319050.1">
    <property type="nucleotide sequence ID" value="XM_035465175.1"/>
</dbReference>
<feature type="signal peptide" evidence="2">
    <location>
        <begin position="1"/>
        <end position="19"/>
    </location>
</feature>
<evidence type="ECO:0000313" key="3">
    <source>
        <dbReference type="EMBL" id="KAF4120398.1"/>
    </source>
</evidence>
<evidence type="ECO:0000256" key="2">
    <source>
        <dbReference type="SAM" id="SignalP"/>
    </source>
</evidence>
<gene>
    <name evidence="3" type="ORF">GMORB2_3199</name>
</gene>
<dbReference type="Proteomes" id="UP000749293">
    <property type="component" value="Unassembled WGS sequence"/>
</dbReference>
<feature type="compositionally biased region" description="Basic and acidic residues" evidence="1">
    <location>
        <begin position="120"/>
        <end position="137"/>
    </location>
</feature>
<protein>
    <recommendedName>
        <fullName evidence="5">Extracellular membrane protein CFEM domain-containing protein</fullName>
    </recommendedName>
</protein>
<name>A0A9P4YNV3_9HYPO</name>
<keyword evidence="2" id="KW-0732">Signal</keyword>
<feature type="chain" id="PRO_5040340792" description="Extracellular membrane protein CFEM domain-containing protein" evidence="2">
    <location>
        <begin position="20"/>
        <end position="152"/>
    </location>
</feature>
<dbReference type="EMBL" id="JAANYQ010000017">
    <property type="protein sequence ID" value="KAF4120398.1"/>
    <property type="molecule type" value="Genomic_DNA"/>
</dbReference>
<sequence length="152" mass="16040">MRPFYVALILAAVASPAHAQFNTIVRLLNTFGLSKPLECVLPCVLASTNDVPCHESGAAAIICHNIDAIEEKTKPCTAECNAEVASKFVVDVVRYVCGHDGREAPSSEESSSSTAGESSGKAEDKKPADTEAEKAGEENEGSNTNDDAKEEL</sequence>
<comment type="caution">
    <text evidence="3">The sequence shown here is derived from an EMBL/GenBank/DDBJ whole genome shotgun (WGS) entry which is preliminary data.</text>
</comment>
<evidence type="ECO:0000313" key="4">
    <source>
        <dbReference type="Proteomes" id="UP000749293"/>
    </source>
</evidence>
<evidence type="ECO:0008006" key="5">
    <source>
        <dbReference type="Google" id="ProtNLM"/>
    </source>
</evidence>